<proteinExistence type="predicted"/>
<evidence type="ECO:0000313" key="1">
    <source>
        <dbReference type="EMBL" id="RHY11927.1"/>
    </source>
</evidence>
<gene>
    <name evidence="1" type="ORF">DYB36_005200</name>
</gene>
<accession>A0A397B2I0</accession>
<organism evidence="1 2">
    <name type="scientific">Aphanomyces astaci</name>
    <name type="common">Crayfish plague agent</name>
    <dbReference type="NCBI Taxonomy" id="112090"/>
    <lineage>
        <taxon>Eukaryota</taxon>
        <taxon>Sar</taxon>
        <taxon>Stramenopiles</taxon>
        <taxon>Oomycota</taxon>
        <taxon>Saprolegniomycetes</taxon>
        <taxon>Saprolegniales</taxon>
        <taxon>Verrucalvaceae</taxon>
        <taxon>Aphanomyces</taxon>
    </lineage>
</organism>
<protein>
    <submittedName>
        <fullName evidence="1">Uncharacterized protein</fullName>
    </submittedName>
</protein>
<reference evidence="1 2" key="1">
    <citation type="submission" date="2018-08" db="EMBL/GenBank/DDBJ databases">
        <title>Aphanomyces genome sequencing and annotation.</title>
        <authorList>
            <person name="Minardi D."/>
            <person name="Oidtmann B."/>
            <person name="Van Der Giezen M."/>
            <person name="Studholme D.J."/>
        </authorList>
    </citation>
    <scope>NUCLEOTIDE SEQUENCE [LARGE SCALE GENOMIC DNA]</scope>
    <source>
        <strain evidence="1 2">Kv</strain>
    </source>
</reference>
<dbReference type="Proteomes" id="UP000265427">
    <property type="component" value="Unassembled WGS sequence"/>
</dbReference>
<dbReference type="AlphaFoldDB" id="A0A397B2I0"/>
<evidence type="ECO:0000313" key="2">
    <source>
        <dbReference type="Proteomes" id="UP000265427"/>
    </source>
</evidence>
<sequence length="372" mass="39053">MRSLVYCSVVAGFAAQKAASYCPLPSDATSPLYAMYRDNKMDMAQQMLGLPDAWLRCLGAIDVNAIAGTILASAYSQPTCLAALSFATAWSDTVQTEAKRLDSPTGSSSVALNDWPVVTNTAVQSTCVSVINALIPCLGAAIVPPLVDQVKANPCCPGAVANVTTMLGMPLDTFVLKLLNYTTDIVCATQFPGFNGATNQTCGFSWFQAFTSTQPAGNAAQLVERLLTSLQIPNDQGCAAAQGNPFVTTAGVPIAQLFSKPIVPDACVKPVDNLWRWLRVIPSLATASWNNMRPLDALEDGKCFNVSDITPRGGVCVHLTNGGFDSCPFVTAWSSAVFPGEGTKFAVASPTSTLKTSGIAGLVTFGMVVAAW</sequence>
<comment type="caution">
    <text evidence="1">The sequence shown here is derived from an EMBL/GenBank/DDBJ whole genome shotgun (WGS) entry which is preliminary data.</text>
</comment>
<name>A0A397B2I0_APHAT</name>
<dbReference type="EMBL" id="QUSZ01004950">
    <property type="protein sequence ID" value="RHY11927.1"/>
    <property type="molecule type" value="Genomic_DNA"/>
</dbReference>